<keyword evidence="1 2" id="KW-0378">Hydrolase</keyword>
<dbReference type="Gene3D" id="1.50.10.10">
    <property type="match status" value="1"/>
</dbReference>
<proteinExistence type="predicted"/>
<dbReference type="InterPro" id="IPR052043">
    <property type="entry name" value="PolySaccharide_Degr_Enz"/>
</dbReference>
<organism evidence="2 3">
    <name type="scientific">Paenibacillus aceris</name>
    <dbReference type="NCBI Taxonomy" id="869555"/>
    <lineage>
        <taxon>Bacteria</taxon>
        <taxon>Bacillati</taxon>
        <taxon>Bacillota</taxon>
        <taxon>Bacilli</taxon>
        <taxon>Bacillales</taxon>
        <taxon>Paenibacillaceae</taxon>
        <taxon>Paenibacillus</taxon>
    </lineage>
</organism>
<sequence>MSEALDKQPLTVQDPPLVWAAHACDTIMRRYSPEELPPAGRWHYHQGVFLQAMEKVWLLNSNSAYFDYIKAYVDLMVGPNGELEVQDHLDDLMSGQLLLLLDAETDDAHYRKLSSRLMNMLKSWRTTSDGGFWHKDVYPNQMWLDGIYMEGPFAVKYAIQYGEPEWFDLIVEQALLIEKHMKDEATGLLFHAWDESGVAKWAHPETKRSPDFWGRSVGWYAMALAEILELLPDTHPQRAKLIVILRDLLAAVRQFQEDREGLWYQVLDKGDRPDNWLELSCSTLFVFAMAKAVKHGWVPVEGFL</sequence>
<dbReference type="Pfam" id="PF07470">
    <property type="entry name" value="Glyco_hydro_88"/>
    <property type="match status" value="1"/>
</dbReference>
<keyword evidence="2" id="KW-0326">Glycosidase</keyword>
<comment type="caution">
    <text evidence="2">The sequence shown here is derived from an EMBL/GenBank/DDBJ whole genome shotgun (WGS) entry which is preliminary data.</text>
</comment>
<dbReference type="InterPro" id="IPR010905">
    <property type="entry name" value="Glyco_hydro_88"/>
</dbReference>
<dbReference type="GO" id="GO:0102211">
    <property type="term" value="F:unsaturated rhamnogalacturonyl hydrolase activity"/>
    <property type="evidence" value="ECO:0007669"/>
    <property type="project" value="UniProtKB-EC"/>
</dbReference>
<dbReference type="Proteomes" id="UP001519344">
    <property type="component" value="Unassembled WGS sequence"/>
</dbReference>
<dbReference type="InterPro" id="IPR008928">
    <property type="entry name" value="6-hairpin_glycosidase_sf"/>
</dbReference>
<dbReference type="EC" id="3.2.1.172" evidence="2"/>
<dbReference type="EMBL" id="JAGGKV010000038">
    <property type="protein sequence ID" value="MBP1967665.1"/>
    <property type="molecule type" value="Genomic_DNA"/>
</dbReference>
<protein>
    <submittedName>
        <fullName evidence="2">Unsaturated rhamnogalacturonyl hydrolase</fullName>
        <ecNumber evidence="2">3.2.1.172</ecNumber>
    </submittedName>
</protein>
<evidence type="ECO:0000256" key="1">
    <source>
        <dbReference type="ARBA" id="ARBA00022801"/>
    </source>
</evidence>
<name>A0ABS4I9X3_9BACL</name>
<dbReference type="PANTHER" id="PTHR33886">
    <property type="entry name" value="UNSATURATED RHAMNOGALACTURONAN HYDROLASE (EUROFUNG)"/>
    <property type="match status" value="1"/>
</dbReference>
<keyword evidence="3" id="KW-1185">Reference proteome</keyword>
<dbReference type="InterPro" id="IPR012341">
    <property type="entry name" value="6hp_glycosidase-like_sf"/>
</dbReference>
<accession>A0ABS4I9X3</accession>
<evidence type="ECO:0000313" key="3">
    <source>
        <dbReference type="Proteomes" id="UP001519344"/>
    </source>
</evidence>
<evidence type="ECO:0000313" key="2">
    <source>
        <dbReference type="EMBL" id="MBP1967665.1"/>
    </source>
</evidence>
<reference evidence="2 3" key="1">
    <citation type="submission" date="2021-03" db="EMBL/GenBank/DDBJ databases">
        <title>Genomic Encyclopedia of Type Strains, Phase IV (KMG-IV): sequencing the most valuable type-strain genomes for metagenomic binning, comparative biology and taxonomic classification.</title>
        <authorList>
            <person name="Goeker M."/>
        </authorList>
    </citation>
    <scope>NUCLEOTIDE SEQUENCE [LARGE SCALE GENOMIC DNA]</scope>
    <source>
        <strain evidence="2 3">DSM 24950</strain>
    </source>
</reference>
<dbReference type="PANTHER" id="PTHR33886:SF8">
    <property type="entry name" value="UNSATURATED RHAMNOGALACTURONAN HYDROLASE (EUROFUNG)"/>
    <property type="match status" value="1"/>
</dbReference>
<gene>
    <name evidence="2" type="ORF">J2Z65_006937</name>
</gene>
<dbReference type="SUPFAM" id="SSF48208">
    <property type="entry name" value="Six-hairpin glycosidases"/>
    <property type="match status" value="1"/>
</dbReference>